<dbReference type="Proteomes" id="UP001234297">
    <property type="component" value="Chromosome 4"/>
</dbReference>
<accession>A0ACC2KCZ4</accession>
<reference evidence="1 2" key="1">
    <citation type="journal article" date="2022" name="Hortic Res">
        <title>A haplotype resolved chromosomal level avocado genome allows analysis of novel avocado genes.</title>
        <authorList>
            <person name="Nath O."/>
            <person name="Fletcher S.J."/>
            <person name="Hayward A."/>
            <person name="Shaw L.M."/>
            <person name="Masouleh A.K."/>
            <person name="Furtado A."/>
            <person name="Henry R.J."/>
            <person name="Mitter N."/>
        </authorList>
    </citation>
    <scope>NUCLEOTIDE SEQUENCE [LARGE SCALE GENOMIC DNA]</scope>
    <source>
        <strain evidence="2">cv. Hass</strain>
    </source>
</reference>
<gene>
    <name evidence="1" type="ORF">MRB53_015157</name>
</gene>
<organism evidence="1 2">
    <name type="scientific">Persea americana</name>
    <name type="common">Avocado</name>
    <dbReference type="NCBI Taxonomy" id="3435"/>
    <lineage>
        <taxon>Eukaryota</taxon>
        <taxon>Viridiplantae</taxon>
        <taxon>Streptophyta</taxon>
        <taxon>Embryophyta</taxon>
        <taxon>Tracheophyta</taxon>
        <taxon>Spermatophyta</taxon>
        <taxon>Magnoliopsida</taxon>
        <taxon>Magnoliidae</taxon>
        <taxon>Laurales</taxon>
        <taxon>Lauraceae</taxon>
        <taxon>Persea</taxon>
    </lineage>
</organism>
<name>A0ACC2KCZ4_PERAE</name>
<evidence type="ECO:0000313" key="1">
    <source>
        <dbReference type="EMBL" id="KAJ8618971.1"/>
    </source>
</evidence>
<proteinExistence type="predicted"/>
<comment type="caution">
    <text evidence="1">The sequence shown here is derived from an EMBL/GenBank/DDBJ whole genome shotgun (WGS) entry which is preliminary data.</text>
</comment>
<protein>
    <submittedName>
        <fullName evidence="1">Uncharacterized protein</fullName>
    </submittedName>
</protein>
<sequence>MVVQRGVPAPFLTKTYQMVDDPNTNEVISWNESGTTFVVWCTAGFASDLLPRYFKHNNFSSFVRQLNTYGFRKIAPDRWEFANEFFCRGEKELLGEIHRRKSVPSASTAQIPAIVKSNDHPSSMSNSREEQESSSTYSSDPLKGDARKKTQISDLSEENEKLRKDNLVLSWELSQAKKQFEELLVFLSKSLNVSPDRITSKMQEEGDGNLGLEKLLGFCEEEENREEECLKLFGVLLKNNKRKREEFGGPSIDVKMGHHHATWMNICPSPKRTISLRVWSHRRKQSRSQDSLLPWNLIAAHVTSKKTPVEKSA</sequence>
<keyword evidence="2" id="KW-1185">Reference proteome</keyword>
<dbReference type="EMBL" id="CM056812">
    <property type="protein sequence ID" value="KAJ8618971.1"/>
    <property type="molecule type" value="Genomic_DNA"/>
</dbReference>
<evidence type="ECO:0000313" key="2">
    <source>
        <dbReference type="Proteomes" id="UP001234297"/>
    </source>
</evidence>